<dbReference type="EMBL" id="BART01007402">
    <property type="protein sequence ID" value="GAG57334.1"/>
    <property type="molecule type" value="Genomic_DNA"/>
</dbReference>
<comment type="caution">
    <text evidence="1">The sequence shown here is derived from an EMBL/GenBank/DDBJ whole genome shotgun (WGS) entry which is preliminary data.</text>
</comment>
<organism evidence="1">
    <name type="scientific">marine sediment metagenome</name>
    <dbReference type="NCBI Taxonomy" id="412755"/>
    <lineage>
        <taxon>unclassified sequences</taxon>
        <taxon>metagenomes</taxon>
        <taxon>ecological metagenomes</taxon>
    </lineage>
</organism>
<protein>
    <submittedName>
        <fullName evidence="1">Uncharacterized protein</fullName>
    </submittedName>
</protein>
<proteinExistence type="predicted"/>
<gene>
    <name evidence="1" type="ORF">S01H4_16842</name>
</gene>
<accession>X0YM02</accession>
<dbReference type="AlphaFoldDB" id="X0YM02"/>
<reference evidence="1" key="1">
    <citation type="journal article" date="2014" name="Front. Microbiol.">
        <title>High frequency of phylogenetically diverse reductive dehalogenase-homologous genes in deep subseafloor sedimentary metagenomes.</title>
        <authorList>
            <person name="Kawai M."/>
            <person name="Futagami T."/>
            <person name="Toyoda A."/>
            <person name="Takaki Y."/>
            <person name="Nishi S."/>
            <person name="Hori S."/>
            <person name="Arai W."/>
            <person name="Tsubouchi T."/>
            <person name="Morono Y."/>
            <person name="Uchiyama I."/>
            <person name="Ito T."/>
            <person name="Fujiyama A."/>
            <person name="Inagaki F."/>
            <person name="Takami H."/>
        </authorList>
    </citation>
    <scope>NUCLEOTIDE SEQUENCE</scope>
    <source>
        <strain evidence="1">Expedition CK06-06</strain>
    </source>
</reference>
<evidence type="ECO:0000313" key="1">
    <source>
        <dbReference type="EMBL" id="GAG57334.1"/>
    </source>
</evidence>
<sequence>MIFSLLLLKRPSDVLKEKLRTFNGSFEEVYRDRLINFTGQVLDDTPITQMIEKVFEADLLYPHQVVESKVDNYLKSSTTTKIDKKVVILVQGEEFESNFYLRDLINHLKTKGIEEIKSFEAIQRLKLDKVVFAINPRTNYLIVEFQKYIKHMDADDKNVLYAIFDGQNDWMKISKYLNKKNIEVSKKKENVE</sequence>
<name>X0YM02_9ZZZZ</name>